<sequence length="369" mass="41399">MRDENYYKDLCPYVERAKQGDEKAFEYLYRHTYDQARLFVLNFCGNVTEAEDILQDVFMDIYRNLSSLKDNMAFCAWQRQIAYRCCLRHVKKNSQSDVLGNEVVDLIQSVSSKEAEPQDVILEDEKTKILYQCIQSLPDKQRAAIILSALEQLKMKEIAEIMDCNVNAVKNLLFHARKNLKKQIENLPKADREALKLRGFGFFTLYPLLRGSLPLTGSNAGKGAVIIKKAVLGAAVAVGVGTASFVMLQEDPLPSADFGGIETPEVELETKGLEGIKIPKKPKPVVKKVVPASIRSVQVEKKTKRLAIYVAGDVDYEKTYAASKAGKRLGGLTCDTGQGILYLPSKTDTFRLHLMDKAGNERIFEFDKD</sequence>
<reference evidence="7 8" key="1">
    <citation type="submission" date="2019-05" db="EMBL/GenBank/DDBJ databases">
        <title>Complete genome sequencing of Anaerostipes rhamnosivorans.</title>
        <authorList>
            <person name="Bui T.P.N."/>
            <person name="de Vos W.M."/>
        </authorList>
    </citation>
    <scope>NUCLEOTIDE SEQUENCE [LARGE SCALE GENOMIC DNA]</scope>
    <source>
        <strain evidence="7 8">1y2</strain>
    </source>
</reference>
<feature type="domain" description="RNA polymerase sigma factor 70 region 4 type 2" evidence="6">
    <location>
        <begin position="129"/>
        <end position="180"/>
    </location>
</feature>
<name>A0A4P8IFW4_9FIRM</name>
<dbReference type="InterPro" id="IPR036388">
    <property type="entry name" value="WH-like_DNA-bd_sf"/>
</dbReference>
<dbReference type="PANTHER" id="PTHR43133">
    <property type="entry name" value="RNA POLYMERASE ECF-TYPE SIGMA FACTO"/>
    <property type="match status" value="1"/>
</dbReference>
<dbReference type="Pfam" id="PF04542">
    <property type="entry name" value="Sigma70_r2"/>
    <property type="match status" value="1"/>
</dbReference>
<dbReference type="Pfam" id="PF08281">
    <property type="entry name" value="Sigma70_r4_2"/>
    <property type="match status" value="1"/>
</dbReference>
<evidence type="ECO:0000259" key="6">
    <source>
        <dbReference type="Pfam" id="PF08281"/>
    </source>
</evidence>
<dbReference type="OrthoDB" id="9784984at2"/>
<accession>A0A4P8IFW4</accession>
<dbReference type="InterPro" id="IPR013249">
    <property type="entry name" value="RNA_pol_sigma70_r4_t2"/>
</dbReference>
<dbReference type="KEGG" id="arf:AR1Y2_0575"/>
<evidence type="ECO:0000256" key="1">
    <source>
        <dbReference type="ARBA" id="ARBA00010641"/>
    </source>
</evidence>
<evidence type="ECO:0000313" key="7">
    <source>
        <dbReference type="EMBL" id="QCP34029.1"/>
    </source>
</evidence>
<keyword evidence="3" id="KW-0731">Sigma factor</keyword>
<dbReference type="PANTHER" id="PTHR43133:SF53">
    <property type="entry name" value="ECF RNA POLYMERASE SIGMA-E FACTOR"/>
    <property type="match status" value="1"/>
</dbReference>
<dbReference type="GO" id="GO:0006352">
    <property type="term" value="P:DNA-templated transcription initiation"/>
    <property type="evidence" value="ECO:0007669"/>
    <property type="project" value="InterPro"/>
</dbReference>
<evidence type="ECO:0000259" key="5">
    <source>
        <dbReference type="Pfam" id="PF04542"/>
    </source>
</evidence>
<dbReference type="InterPro" id="IPR039425">
    <property type="entry name" value="RNA_pol_sigma-70-like"/>
</dbReference>
<evidence type="ECO:0000256" key="3">
    <source>
        <dbReference type="ARBA" id="ARBA00023082"/>
    </source>
</evidence>
<dbReference type="SUPFAM" id="SSF88659">
    <property type="entry name" value="Sigma3 and sigma4 domains of RNA polymerase sigma factors"/>
    <property type="match status" value="1"/>
</dbReference>
<comment type="similarity">
    <text evidence="1">Belongs to the sigma-70 factor family. ECF subfamily.</text>
</comment>
<dbReference type="Proteomes" id="UP000298653">
    <property type="component" value="Chromosome"/>
</dbReference>
<dbReference type="InterPro" id="IPR007627">
    <property type="entry name" value="RNA_pol_sigma70_r2"/>
</dbReference>
<protein>
    <submittedName>
        <fullName evidence="7">RNA polymerase ECF-type sigma factor</fullName>
    </submittedName>
</protein>
<dbReference type="GO" id="GO:0003677">
    <property type="term" value="F:DNA binding"/>
    <property type="evidence" value="ECO:0007669"/>
    <property type="project" value="InterPro"/>
</dbReference>
<keyword evidence="2" id="KW-0805">Transcription regulation</keyword>
<keyword evidence="4" id="KW-0804">Transcription</keyword>
<evidence type="ECO:0000256" key="4">
    <source>
        <dbReference type="ARBA" id="ARBA00023163"/>
    </source>
</evidence>
<dbReference type="AlphaFoldDB" id="A0A4P8IFW4"/>
<dbReference type="InterPro" id="IPR014284">
    <property type="entry name" value="RNA_pol_sigma-70_dom"/>
</dbReference>
<evidence type="ECO:0000313" key="8">
    <source>
        <dbReference type="Proteomes" id="UP000298653"/>
    </source>
</evidence>
<keyword evidence="8" id="KW-1185">Reference proteome</keyword>
<dbReference type="InterPro" id="IPR013324">
    <property type="entry name" value="RNA_pol_sigma_r3/r4-like"/>
</dbReference>
<dbReference type="Gene3D" id="1.10.10.10">
    <property type="entry name" value="Winged helix-like DNA-binding domain superfamily/Winged helix DNA-binding domain"/>
    <property type="match status" value="1"/>
</dbReference>
<dbReference type="RefSeq" id="WP_137327619.1">
    <property type="nucleotide sequence ID" value="NZ_CP040058.1"/>
</dbReference>
<dbReference type="CDD" id="cd06171">
    <property type="entry name" value="Sigma70_r4"/>
    <property type="match status" value="1"/>
</dbReference>
<evidence type="ECO:0000256" key="2">
    <source>
        <dbReference type="ARBA" id="ARBA00023015"/>
    </source>
</evidence>
<dbReference type="GO" id="GO:0016987">
    <property type="term" value="F:sigma factor activity"/>
    <property type="evidence" value="ECO:0007669"/>
    <property type="project" value="UniProtKB-KW"/>
</dbReference>
<proteinExistence type="inferred from homology"/>
<dbReference type="Gene3D" id="1.10.1740.10">
    <property type="match status" value="1"/>
</dbReference>
<dbReference type="NCBIfam" id="TIGR02937">
    <property type="entry name" value="sigma70-ECF"/>
    <property type="match status" value="1"/>
</dbReference>
<feature type="domain" description="RNA polymerase sigma-70 region 2" evidence="5">
    <location>
        <begin position="28"/>
        <end position="94"/>
    </location>
</feature>
<dbReference type="InterPro" id="IPR013325">
    <property type="entry name" value="RNA_pol_sigma_r2"/>
</dbReference>
<dbReference type="SUPFAM" id="SSF88946">
    <property type="entry name" value="Sigma2 domain of RNA polymerase sigma factors"/>
    <property type="match status" value="1"/>
</dbReference>
<gene>
    <name evidence="7" type="ORF">AR1Y2_0575</name>
</gene>
<dbReference type="EMBL" id="CP040058">
    <property type="protein sequence ID" value="QCP34029.1"/>
    <property type="molecule type" value="Genomic_DNA"/>
</dbReference>
<organism evidence="7 8">
    <name type="scientific">Anaerostipes rhamnosivorans</name>
    <dbReference type="NCBI Taxonomy" id="1229621"/>
    <lineage>
        <taxon>Bacteria</taxon>
        <taxon>Bacillati</taxon>
        <taxon>Bacillota</taxon>
        <taxon>Clostridia</taxon>
        <taxon>Lachnospirales</taxon>
        <taxon>Lachnospiraceae</taxon>
        <taxon>Anaerostipes</taxon>
    </lineage>
</organism>